<dbReference type="EMBL" id="NDIQ01000001">
    <property type="protein sequence ID" value="PRT52683.1"/>
    <property type="molecule type" value="Genomic_DNA"/>
</dbReference>
<evidence type="ECO:0000256" key="3">
    <source>
        <dbReference type="ARBA" id="ARBA00022723"/>
    </source>
</evidence>
<evidence type="ECO:0000313" key="8">
    <source>
        <dbReference type="Proteomes" id="UP000238350"/>
    </source>
</evidence>
<sequence length="155" mass="17008">MLRLRLLQTLRRSPGVAHRFVHSTLGADATIVAQPFKNDAGKLLRVSLTETAVAKLNKIKHDDNRPDLHLRIKVESGGCHGFQYIFDLKDKDTITSSDSIFTRDGAQVVIDHESLKLLQDSTVDYATELIGSQFKVTSPHTSSACGCGSSFSLDP</sequence>
<dbReference type="Gene3D" id="2.60.300.12">
    <property type="entry name" value="HesB-like domain"/>
    <property type="match status" value="1"/>
</dbReference>
<keyword evidence="4" id="KW-0408">Iron</keyword>
<comment type="similarity">
    <text evidence="2">Belongs to the HesB/IscA family.</text>
</comment>
<dbReference type="AlphaFoldDB" id="A0A2T0FCE9"/>
<dbReference type="InterPro" id="IPR016092">
    <property type="entry name" value="ATAP"/>
</dbReference>
<dbReference type="Pfam" id="PF01521">
    <property type="entry name" value="Fe-S_biosyn"/>
    <property type="match status" value="1"/>
</dbReference>
<dbReference type="GO" id="GO:0005506">
    <property type="term" value="F:iron ion binding"/>
    <property type="evidence" value="ECO:0007669"/>
    <property type="project" value="TreeGrafter"/>
</dbReference>
<proteinExistence type="inferred from homology"/>
<reference evidence="7 8" key="1">
    <citation type="submission" date="2017-04" db="EMBL/GenBank/DDBJ databases">
        <title>Genome sequencing of [Candida] sorbophila.</title>
        <authorList>
            <person name="Ahn J.O."/>
        </authorList>
    </citation>
    <scope>NUCLEOTIDE SEQUENCE [LARGE SCALE GENOMIC DNA]</scope>
    <source>
        <strain evidence="7 8">DS02</strain>
    </source>
</reference>
<dbReference type="SUPFAM" id="SSF89360">
    <property type="entry name" value="HesB-like domain"/>
    <property type="match status" value="1"/>
</dbReference>
<dbReference type="STRING" id="45607.A0A2T0FCE9"/>
<evidence type="ECO:0000259" key="6">
    <source>
        <dbReference type="Pfam" id="PF01521"/>
    </source>
</evidence>
<evidence type="ECO:0000313" key="7">
    <source>
        <dbReference type="EMBL" id="PRT52683.1"/>
    </source>
</evidence>
<gene>
    <name evidence="7" type="ORF">B9G98_00303</name>
</gene>
<dbReference type="NCBIfam" id="TIGR00049">
    <property type="entry name" value="iron-sulfur cluster assembly accessory protein"/>
    <property type="match status" value="1"/>
</dbReference>
<dbReference type="PANTHER" id="PTHR43011">
    <property type="entry name" value="IRON-SULFUR CLUSTER ASSEMBLY 2 HOMOLOG, MITOCHONDRIAL"/>
    <property type="match status" value="1"/>
</dbReference>
<dbReference type="GeneID" id="36514052"/>
<dbReference type="Proteomes" id="UP000238350">
    <property type="component" value="Unassembled WGS sequence"/>
</dbReference>
<dbReference type="OrthoDB" id="1938621at2759"/>
<protein>
    <submittedName>
        <fullName evidence="7">Iron-sulfur cluster insertion protein ErpA</fullName>
    </submittedName>
</protein>
<evidence type="ECO:0000256" key="1">
    <source>
        <dbReference type="ARBA" id="ARBA00004173"/>
    </source>
</evidence>
<dbReference type="GO" id="GO:0051539">
    <property type="term" value="F:4 iron, 4 sulfur cluster binding"/>
    <property type="evidence" value="ECO:0007669"/>
    <property type="project" value="TreeGrafter"/>
</dbReference>
<dbReference type="GO" id="GO:0016226">
    <property type="term" value="P:iron-sulfur cluster assembly"/>
    <property type="evidence" value="ECO:0007669"/>
    <property type="project" value="InterPro"/>
</dbReference>
<comment type="subcellular location">
    <subcellularLocation>
        <location evidence="1">Mitochondrion</location>
    </subcellularLocation>
</comment>
<dbReference type="RefSeq" id="XP_024662629.1">
    <property type="nucleotide sequence ID" value="XM_024806861.1"/>
</dbReference>
<evidence type="ECO:0000256" key="5">
    <source>
        <dbReference type="ARBA" id="ARBA00023128"/>
    </source>
</evidence>
<dbReference type="GO" id="GO:0051537">
    <property type="term" value="F:2 iron, 2 sulfur cluster binding"/>
    <property type="evidence" value="ECO:0007669"/>
    <property type="project" value="TreeGrafter"/>
</dbReference>
<dbReference type="GO" id="GO:0120510">
    <property type="term" value="C:mitochondrial [4Fe-4S] assembly complex"/>
    <property type="evidence" value="ECO:0007669"/>
    <property type="project" value="UniProtKB-ARBA"/>
</dbReference>
<dbReference type="FunFam" id="2.60.300.12:FF:000006">
    <property type="entry name" value="Iron-sulfur cluster assembly 2 mitochondrial"/>
    <property type="match status" value="1"/>
</dbReference>
<keyword evidence="8" id="KW-1185">Reference proteome</keyword>
<name>A0A2T0FCE9_9ASCO</name>
<evidence type="ECO:0000256" key="2">
    <source>
        <dbReference type="ARBA" id="ARBA00006718"/>
    </source>
</evidence>
<keyword evidence="5" id="KW-0496">Mitochondrion</keyword>
<dbReference type="InterPro" id="IPR000361">
    <property type="entry name" value="ATAP_core_dom"/>
</dbReference>
<dbReference type="InterPro" id="IPR035903">
    <property type="entry name" value="HesB-like_dom_sf"/>
</dbReference>
<dbReference type="PANTHER" id="PTHR43011:SF1">
    <property type="entry name" value="IRON-SULFUR CLUSTER ASSEMBLY 2 HOMOLOG, MITOCHONDRIAL"/>
    <property type="match status" value="1"/>
</dbReference>
<feature type="domain" description="Core" evidence="6">
    <location>
        <begin position="46"/>
        <end position="148"/>
    </location>
</feature>
<evidence type="ECO:0000256" key="4">
    <source>
        <dbReference type="ARBA" id="ARBA00023004"/>
    </source>
</evidence>
<comment type="caution">
    <text evidence="7">The sequence shown here is derived from an EMBL/GenBank/DDBJ whole genome shotgun (WGS) entry which is preliminary data.</text>
</comment>
<organism evidence="7 8">
    <name type="scientific">Wickerhamiella sorbophila</name>
    <dbReference type="NCBI Taxonomy" id="45607"/>
    <lineage>
        <taxon>Eukaryota</taxon>
        <taxon>Fungi</taxon>
        <taxon>Dikarya</taxon>
        <taxon>Ascomycota</taxon>
        <taxon>Saccharomycotina</taxon>
        <taxon>Dipodascomycetes</taxon>
        <taxon>Dipodascales</taxon>
        <taxon>Trichomonascaceae</taxon>
        <taxon>Wickerhamiella</taxon>
    </lineage>
</organism>
<accession>A0A2T0FCE9</accession>
<keyword evidence="3" id="KW-0479">Metal-binding</keyword>